<dbReference type="AlphaFoldDB" id="A0A8J4V8U0"/>
<feature type="signal peptide" evidence="1">
    <location>
        <begin position="1"/>
        <end position="20"/>
    </location>
</feature>
<reference evidence="2" key="1">
    <citation type="submission" date="2020-01" db="EMBL/GenBank/DDBJ databases">
        <title>Development of genomics and gene disruption for Polysphondylium violaceum indicates a role for the polyketide synthase stlB in stalk morphogenesis.</title>
        <authorList>
            <person name="Narita B."/>
            <person name="Kawabe Y."/>
            <person name="Kin K."/>
            <person name="Saito T."/>
            <person name="Gibbs R."/>
            <person name="Kuspa A."/>
            <person name="Muzny D."/>
            <person name="Queller D."/>
            <person name="Richards S."/>
            <person name="Strassman J."/>
            <person name="Sucgang R."/>
            <person name="Worley K."/>
            <person name="Schaap P."/>
        </authorList>
    </citation>
    <scope>NUCLEOTIDE SEQUENCE</scope>
    <source>
        <strain evidence="2">QSvi11</strain>
    </source>
</reference>
<gene>
    <name evidence="2" type="ORF">CYY_000521</name>
</gene>
<evidence type="ECO:0000313" key="2">
    <source>
        <dbReference type="EMBL" id="KAF2078137.1"/>
    </source>
</evidence>
<evidence type="ECO:0000313" key="3">
    <source>
        <dbReference type="Proteomes" id="UP000695562"/>
    </source>
</evidence>
<comment type="caution">
    <text evidence="2">The sequence shown here is derived from an EMBL/GenBank/DDBJ whole genome shotgun (WGS) entry which is preliminary data.</text>
</comment>
<accession>A0A8J4V8U0</accession>
<keyword evidence="3" id="KW-1185">Reference proteome</keyword>
<name>A0A8J4V8U0_9MYCE</name>
<proteinExistence type="predicted"/>
<keyword evidence="1" id="KW-0732">Signal</keyword>
<evidence type="ECO:0000256" key="1">
    <source>
        <dbReference type="SAM" id="SignalP"/>
    </source>
</evidence>
<sequence length="303" mass="33919">MKSYQSIITILSVLVCVLNAQVYLNTITPTPTNVLQSFNLDDSSDFSTVFLNASMNIFSVIYRDTTQEDLQFVASFDSNSISVVNSNYTSGSIYKVKTVPLPNNLQTSQLSSFFTSYWNPPMVYFLSQVDTVVSLNSLNLNNHRISTWNLLNQKVSSVQGVLNTQGNYLVVSVLNNQYIAVDVDPSSKSIVQKAQIAPSHTPAQIFKLVGFNSNSFIYELQGPNVFIQQVNWKDNSLTLVSTVVVGPGVTDINVFFNQGWVLMTVYIFEKTDVYIISNYDFSIEKYTTLPIAQSETCVLFAHY</sequence>
<feature type="chain" id="PRO_5035258237" evidence="1">
    <location>
        <begin position="21"/>
        <end position="303"/>
    </location>
</feature>
<organism evidence="2 3">
    <name type="scientific">Polysphondylium violaceum</name>
    <dbReference type="NCBI Taxonomy" id="133409"/>
    <lineage>
        <taxon>Eukaryota</taxon>
        <taxon>Amoebozoa</taxon>
        <taxon>Evosea</taxon>
        <taxon>Eumycetozoa</taxon>
        <taxon>Dictyostelia</taxon>
        <taxon>Dictyosteliales</taxon>
        <taxon>Dictyosteliaceae</taxon>
        <taxon>Polysphondylium</taxon>
    </lineage>
</organism>
<dbReference type="EMBL" id="AJWJ01000010">
    <property type="protein sequence ID" value="KAF2078137.1"/>
    <property type="molecule type" value="Genomic_DNA"/>
</dbReference>
<dbReference type="Proteomes" id="UP000695562">
    <property type="component" value="Unassembled WGS sequence"/>
</dbReference>
<protein>
    <submittedName>
        <fullName evidence="2">Uncharacterized protein</fullName>
    </submittedName>
</protein>